<evidence type="ECO:0000313" key="2">
    <source>
        <dbReference type="EMBL" id="MDQ8196383.1"/>
    </source>
</evidence>
<evidence type="ECO:0000256" key="1">
    <source>
        <dbReference type="SAM" id="MobiDB-lite"/>
    </source>
</evidence>
<evidence type="ECO:0000313" key="3">
    <source>
        <dbReference type="Proteomes" id="UP001243717"/>
    </source>
</evidence>
<reference evidence="2 3" key="1">
    <citation type="submission" date="2023-04" db="EMBL/GenBank/DDBJ databases">
        <title>A novel bacteria isolated from coastal sediment.</title>
        <authorList>
            <person name="Liu X.-J."/>
            <person name="Du Z.-J."/>
        </authorList>
    </citation>
    <scope>NUCLEOTIDE SEQUENCE [LARGE SCALE GENOMIC DNA]</scope>
    <source>
        <strain evidence="2 3">SDUM461004</strain>
    </source>
</reference>
<organism evidence="2 3">
    <name type="scientific">Thalassobacterium sedimentorum</name>
    <dbReference type="NCBI Taxonomy" id="3041258"/>
    <lineage>
        <taxon>Bacteria</taxon>
        <taxon>Pseudomonadati</taxon>
        <taxon>Verrucomicrobiota</taxon>
        <taxon>Opitutia</taxon>
        <taxon>Puniceicoccales</taxon>
        <taxon>Coraliomargaritaceae</taxon>
        <taxon>Thalassobacterium</taxon>
    </lineage>
</organism>
<name>A0ABU1AQ68_9BACT</name>
<comment type="caution">
    <text evidence="2">The sequence shown here is derived from an EMBL/GenBank/DDBJ whole genome shotgun (WGS) entry which is preliminary data.</text>
</comment>
<dbReference type="EMBL" id="JARXIC010000075">
    <property type="protein sequence ID" value="MDQ8196383.1"/>
    <property type="molecule type" value="Genomic_DNA"/>
</dbReference>
<dbReference type="RefSeq" id="WP_308986816.1">
    <property type="nucleotide sequence ID" value="NZ_JARXIC010000075.1"/>
</dbReference>
<feature type="region of interest" description="Disordered" evidence="1">
    <location>
        <begin position="140"/>
        <end position="170"/>
    </location>
</feature>
<protein>
    <submittedName>
        <fullName evidence="2">Uncharacterized protein</fullName>
    </submittedName>
</protein>
<sequence length="170" mass="19698">MKNENRIIQKSLSLKDGKLTAMREVSHQTGEVYAMAIPLKIEKGDEPCGAQNGRHRYYFTPDQKVDTEWERLFKQAWYDHQGPADDLPTFGEVGQNYTPVMFLECAPANLEKRIETIKKARDRANEIYPKERSKALEFAEKNAEEKKKESEARESTAQKINEAWDRVSMD</sequence>
<dbReference type="Proteomes" id="UP001243717">
    <property type="component" value="Unassembled WGS sequence"/>
</dbReference>
<keyword evidence="3" id="KW-1185">Reference proteome</keyword>
<gene>
    <name evidence="2" type="ORF">QEH59_18275</name>
</gene>
<proteinExistence type="predicted"/>
<accession>A0ABU1AQ68</accession>